<dbReference type="EMBL" id="CP060010">
    <property type="protein sequence ID" value="QTN37107.1"/>
    <property type="molecule type" value="Genomic_DNA"/>
</dbReference>
<dbReference type="AlphaFoldDB" id="A0A975I8I8"/>
<dbReference type="KEGG" id="cact:HZ995_06275"/>
<reference evidence="1" key="1">
    <citation type="submission" date="2020-07" db="EMBL/GenBank/DDBJ databases">
        <title>Genome sequences of bacteria associated with the marine, planktonic diatom Thalassiosira profunda strain ECT2AJA-044.</title>
        <authorList>
            <person name="Gargas C.B."/>
            <person name="Roberts W.R."/>
            <person name="Alverson A.J."/>
        </authorList>
    </citation>
    <scope>NUCLEOTIDE SEQUENCE</scope>
    <source>
        <strain evidence="1">ECT2AJA-044</strain>
    </source>
</reference>
<evidence type="ECO:0000313" key="1">
    <source>
        <dbReference type="EMBL" id="QTN37107.1"/>
    </source>
</evidence>
<proteinExistence type="predicted"/>
<dbReference type="RefSeq" id="WP_209357802.1">
    <property type="nucleotide sequence ID" value="NZ_CP060010.1"/>
</dbReference>
<accession>A0A975I8I8</accession>
<protein>
    <recommendedName>
        <fullName evidence="3">Capsule polysaccharide biosynthesis protein</fullName>
    </recommendedName>
</protein>
<name>A0A975I8I8_9RHOB</name>
<evidence type="ECO:0008006" key="3">
    <source>
        <dbReference type="Google" id="ProtNLM"/>
    </source>
</evidence>
<organism evidence="1 2">
    <name type="scientific">Cognatishimia activa</name>
    <dbReference type="NCBI Taxonomy" id="1715691"/>
    <lineage>
        <taxon>Bacteria</taxon>
        <taxon>Pseudomonadati</taxon>
        <taxon>Pseudomonadota</taxon>
        <taxon>Alphaproteobacteria</taxon>
        <taxon>Rhodobacterales</taxon>
        <taxon>Paracoccaceae</taxon>
        <taxon>Cognatishimia</taxon>
    </lineage>
</organism>
<sequence length="301" mass="35078">MPAPRITRFYLPPPRIKKVRAGQDRYISRLMNVLREDGFDVELHDNKTARSSYEGYSIFSMEPANAERSVTIREAYHPSFHRIEVEKKRWLWEVAQAEFDPSRVNPDRAAKFYADWRARLFGDAATQTQRDGSILIPLQGKLTRHRVFQTCSPVDMIAKTASHFPDRPIHVTLHPREVYTGQETRALEDLAGQFSNVNLSTRPSYEIAKTCDFIVTQNSSVAFMANFFAKPSVLFGKIDFHHIALDVSRMSSDMAFDQIAEHRPDYAAYVWWFWQRHSINLRRKNADDKIRARLRKFGWPL</sequence>
<dbReference type="Proteomes" id="UP000665026">
    <property type="component" value="Chromosome"/>
</dbReference>
<gene>
    <name evidence="1" type="ORF">HZ995_06275</name>
</gene>
<evidence type="ECO:0000313" key="2">
    <source>
        <dbReference type="Proteomes" id="UP000665026"/>
    </source>
</evidence>